<gene>
    <name evidence="2" type="ORF">Ga0061060_10370</name>
</gene>
<feature type="transmembrane region" description="Helical" evidence="1">
    <location>
        <begin position="30"/>
        <end position="47"/>
    </location>
</feature>
<dbReference type="AlphaFoldDB" id="A0A0K6GKL4"/>
<accession>A0A0K6GKL4</accession>
<feature type="transmembrane region" description="Helical" evidence="1">
    <location>
        <begin position="377"/>
        <end position="395"/>
    </location>
</feature>
<feature type="transmembrane region" description="Helical" evidence="1">
    <location>
        <begin position="161"/>
        <end position="177"/>
    </location>
</feature>
<dbReference type="PIRSF" id="PIRSF037259">
    <property type="entry name" value="EcsB_ABC"/>
    <property type="match status" value="1"/>
</dbReference>
<proteinExistence type="predicted"/>
<protein>
    <submittedName>
        <fullName evidence="2">Predicted ABC-type exoprotein transport system, permease component</fullName>
    </submittedName>
</protein>
<feature type="transmembrane region" description="Helical" evidence="1">
    <location>
        <begin position="183"/>
        <end position="200"/>
    </location>
</feature>
<keyword evidence="3" id="KW-1185">Reference proteome</keyword>
<sequence>MIDGKQLWKKRFIAYVAEVRRYGRYMFNDHLLLVLFIGIGVGAVVYKRAVDELISFPYAVIASFIFALFSTQSRVRTLLKEADAVFLLPLEQQLRPYFWRASIYSFFVHLYVSFIVFVMFLPLHLKFSEQSPLVVIIATMALKGWNMFIQWNEDARIGRHLFSLFVRFFMNVLFFYFLLVKQYGFIAVIILLMIIIALHVERRGKKVGLQWEQLLAEERRRMQTFYRLVYAFVDVPHMKHTVKKRMWLRFVFHLLDRLYMRPYTYLYMRPYTYLYVRTFFRAGDYFGLFVRLTAIGSVFIFTLPRGVEWFALLCSYATAVQLLSLRSYHRGHPLLFLYPLSSVEAHRSFMRVLFTIGMNQALIFAIVAYIAHGVFPMLLTLFIVLACYIAMMLYVRKMREEA</sequence>
<dbReference type="InterPro" id="IPR010288">
    <property type="entry name" value="EcsB_ABC"/>
</dbReference>
<dbReference type="Proteomes" id="UP000182738">
    <property type="component" value="Unassembled WGS sequence"/>
</dbReference>
<reference evidence="3" key="1">
    <citation type="submission" date="2015-08" db="EMBL/GenBank/DDBJ databases">
        <authorList>
            <person name="Varghese N."/>
        </authorList>
    </citation>
    <scope>NUCLEOTIDE SEQUENCE [LARGE SCALE GENOMIC DNA]</scope>
    <source>
        <strain evidence="3">DSM 27374</strain>
    </source>
</reference>
<feature type="transmembrane region" description="Helical" evidence="1">
    <location>
        <begin position="349"/>
        <end position="371"/>
    </location>
</feature>
<dbReference type="EMBL" id="CYGZ01000003">
    <property type="protein sequence ID" value="CUA79250.1"/>
    <property type="molecule type" value="Genomic_DNA"/>
</dbReference>
<keyword evidence="1" id="KW-0472">Membrane</keyword>
<evidence type="ECO:0000313" key="3">
    <source>
        <dbReference type="Proteomes" id="UP000182738"/>
    </source>
</evidence>
<keyword evidence="1" id="KW-1133">Transmembrane helix</keyword>
<dbReference type="STRING" id="1325335.GCA_001418025_00557"/>
<dbReference type="GO" id="GO:0016020">
    <property type="term" value="C:membrane"/>
    <property type="evidence" value="ECO:0007669"/>
    <property type="project" value="InterPro"/>
</dbReference>
<dbReference type="Pfam" id="PF05975">
    <property type="entry name" value="EcsB"/>
    <property type="match status" value="1"/>
</dbReference>
<feature type="transmembrane region" description="Helical" evidence="1">
    <location>
        <begin position="285"/>
        <end position="303"/>
    </location>
</feature>
<feature type="transmembrane region" description="Helical" evidence="1">
    <location>
        <begin position="103"/>
        <end position="125"/>
    </location>
</feature>
<keyword evidence="1" id="KW-0812">Transmembrane</keyword>
<dbReference type="RefSeq" id="WP_055440446.1">
    <property type="nucleotide sequence ID" value="NZ_BAABDZ010000029.1"/>
</dbReference>
<feature type="transmembrane region" description="Helical" evidence="1">
    <location>
        <begin position="53"/>
        <end position="71"/>
    </location>
</feature>
<feature type="transmembrane region" description="Helical" evidence="1">
    <location>
        <begin position="309"/>
        <end position="328"/>
    </location>
</feature>
<evidence type="ECO:0000256" key="1">
    <source>
        <dbReference type="SAM" id="Phobius"/>
    </source>
</evidence>
<name>A0A0K6GKL4_9BACL</name>
<evidence type="ECO:0000313" key="2">
    <source>
        <dbReference type="EMBL" id="CUA79250.1"/>
    </source>
</evidence>
<organism evidence="2 3">
    <name type="scientific">Anoxybacillus suryakundensis</name>
    <dbReference type="NCBI Taxonomy" id="1325335"/>
    <lineage>
        <taxon>Bacteria</taxon>
        <taxon>Bacillati</taxon>
        <taxon>Bacillota</taxon>
        <taxon>Bacilli</taxon>
        <taxon>Bacillales</taxon>
        <taxon>Anoxybacillaceae</taxon>
        <taxon>Anoxybacillus</taxon>
    </lineage>
</organism>
<dbReference type="OrthoDB" id="2447941at2"/>
<feature type="transmembrane region" description="Helical" evidence="1">
    <location>
        <begin position="131"/>
        <end position="149"/>
    </location>
</feature>